<dbReference type="GO" id="GO:0015562">
    <property type="term" value="F:efflux transmembrane transporter activity"/>
    <property type="evidence" value="ECO:0007669"/>
    <property type="project" value="InterPro"/>
</dbReference>
<gene>
    <name evidence="3" type="ORF">SBA5_870006</name>
</gene>
<proteinExistence type="inferred from homology"/>
<organism evidence="3 4">
    <name type="scientific">Candidatus Sulfuritelmatomonas gaucii</name>
    <dbReference type="NCBI Taxonomy" id="2043161"/>
    <lineage>
        <taxon>Bacteria</taxon>
        <taxon>Pseudomonadati</taxon>
        <taxon>Acidobacteriota</taxon>
        <taxon>Terriglobia</taxon>
        <taxon>Terriglobales</taxon>
        <taxon>Acidobacteriaceae</taxon>
        <taxon>Candidatus Sulfuritelmatomonas</taxon>
    </lineage>
</organism>
<dbReference type="PANTHER" id="PTHR30203:SF24">
    <property type="entry name" value="BLR4935 PROTEIN"/>
    <property type="match status" value="1"/>
</dbReference>
<evidence type="ECO:0000256" key="2">
    <source>
        <dbReference type="SAM" id="SignalP"/>
    </source>
</evidence>
<dbReference type="InterPro" id="IPR010131">
    <property type="entry name" value="MdtP/NodT-like"/>
</dbReference>
<evidence type="ECO:0000313" key="3">
    <source>
        <dbReference type="EMBL" id="SPE31276.1"/>
    </source>
</evidence>
<evidence type="ECO:0000313" key="4">
    <source>
        <dbReference type="Proteomes" id="UP000239735"/>
    </source>
</evidence>
<dbReference type="Proteomes" id="UP000239735">
    <property type="component" value="Unassembled WGS sequence"/>
</dbReference>
<accession>A0A2N9M6Z1</accession>
<dbReference type="Pfam" id="PF02321">
    <property type="entry name" value="OEP"/>
    <property type="match status" value="1"/>
</dbReference>
<sequence>MKTKHAVMPMKNIRTILVAAQVLSSLVLAHSAFAQGSVRITLEQAIQMALRHNHTLQAARTGIQQNQAAEITANLRPNPTFFTDWEYLPIFSHPQGQSVAEYLQNSTEGDVGLSYLIERGNKRARRLDAAKTATAVTRSQVTDNERGVAFQVGSLFISAQLAQSTLDLAREDLRSFQGTVDISEVQFKDGGMSENDYLKIKLQLLQFQTDVQQALLNQAQALSDLRQQLGYESVPADYHVVGEFEYRPLAVTLEELQAKALQNRPDLRAAVLGVTAANSQYALAKANGKQDPTISANYSHTGGISTATWSFSIPLAIFDRNQGNIAQTRVAIRQAEEQQKAANGQVLTDVRDAYEGLQESARIAQLFRSTYLEVAQKSRDISEYAYRRGALALLDFLDAERSYRATQLAYRQAVAAYLTALEQLRQAVGTRNLP</sequence>
<dbReference type="SUPFAM" id="SSF56954">
    <property type="entry name" value="Outer membrane efflux proteins (OEP)"/>
    <property type="match status" value="1"/>
</dbReference>
<dbReference type="InterPro" id="IPR003423">
    <property type="entry name" value="OMP_efflux"/>
</dbReference>
<feature type="signal peptide" evidence="2">
    <location>
        <begin position="1"/>
        <end position="34"/>
    </location>
</feature>
<name>A0A2N9M6Z1_9BACT</name>
<dbReference type="AlphaFoldDB" id="A0A2N9M6Z1"/>
<dbReference type="OrthoDB" id="9791261at2"/>
<reference evidence="4" key="1">
    <citation type="submission" date="2018-02" db="EMBL/GenBank/DDBJ databases">
        <authorList>
            <person name="Hausmann B."/>
        </authorList>
    </citation>
    <scope>NUCLEOTIDE SEQUENCE [LARGE SCALE GENOMIC DNA]</scope>
    <source>
        <strain evidence="4">Peat soil MAG SbA5</strain>
    </source>
</reference>
<protein>
    <submittedName>
        <fullName evidence="3">Outer membrane efflux protein</fullName>
    </submittedName>
</protein>
<keyword evidence="2" id="KW-0732">Signal</keyword>
<comment type="similarity">
    <text evidence="1">Belongs to the outer membrane factor (OMF) (TC 1.B.17) family.</text>
</comment>
<feature type="chain" id="PRO_5014925694" evidence="2">
    <location>
        <begin position="35"/>
        <end position="434"/>
    </location>
</feature>
<evidence type="ECO:0000256" key="1">
    <source>
        <dbReference type="ARBA" id="ARBA00007613"/>
    </source>
</evidence>
<dbReference type="PANTHER" id="PTHR30203">
    <property type="entry name" value="OUTER MEMBRANE CATION EFFLUX PROTEIN"/>
    <property type="match status" value="1"/>
</dbReference>
<dbReference type="EMBL" id="OKRB01000149">
    <property type="protein sequence ID" value="SPE31276.1"/>
    <property type="molecule type" value="Genomic_DNA"/>
</dbReference>
<dbReference type="Gene3D" id="1.20.1600.10">
    <property type="entry name" value="Outer membrane efflux proteins (OEP)"/>
    <property type="match status" value="1"/>
</dbReference>